<dbReference type="InterPro" id="IPR012334">
    <property type="entry name" value="Pectin_lyas_fold"/>
</dbReference>
<evidence type="ECO:0000313" key="3">
    <source>
        <dbReference type="Proteomes" id="UP000325755"/>
    </source>
</evidence>
<gene>
    <name evidence="2" type="ORF">F6R98_00995</name>
</gene>
<dbReference type="InterPro" id="IPR011050">
    <property type="entry name" value="Pectin_lyase_fold/virulence"/>
</dbReference>
<dbReference type="OrthoDB" id="6502305at2"/>
<dbReference type="Pfam" id="PF12708">
    <property type="entry name" value="Pect-lyase_RHGA_epim"/>
    <property type="match status" value="1"/>
</dbReference>
<dbReference type="AlphaFoldDB" id="A0A5Q0BBQ2"/>
<dbReference type="EMBL" id="CP044205">
    <property type="protein sequence ID" value="QFY41373.1"/>
    <property type="molecule type" value="Genomic_DNA"/>
</dbReference>
<reference evidence="2 3" key="1">
    <citation type="submission" date="2019-09" db="EMBL/GenBank/DDBJ databases">
        <title>Ecophysiology of the spiral-shaped methanotroph Methylospira mobilis as revealed by the complete genome sequence.</title>
        <authorList>
            <person name="Oshkin I.Y."/>
            <person name="Dedysh S.N."/>
            <person name="Miroshnikov K."/>
            <person name="Danilova O.V."/>
            <person name="Hakobyan A."/>
            <person name="Liesack W."/>
        </authorList>
    </citation>
    <scope>NUCLEOTIDE SEQUENCE [LARGE SCALE GENOMIC DNA]</scope>
    <source>
        <strain evidence="2 3">Shm1</strain>
    </source>
</reference>
<name>A0A5Q0BBQ2_9GAMM</name>
<keyword evidence="3" id="KW-1185">Reference proteome</keyword>
<protein>
    <recommendedName>
        <fullName evidence="1">Rhamnogalacturonase A/B/Epimerase-like pectate lyase domain-containing protein</fullName>
    </recommendedName>
</protein>
<dbReference type="InterPro" id="IPR024535">
    <property type="entry name" value="RHGA/B-epi-like_pectate_lyase"/>
</dbReference>
<feature type="domain" description="Rhamnogalacturonase A/B/Epimerase-like pectate lyase" evidence="1">
    <location>
        <begin position="13"/>
        <end position="63"/>
    </location>
</feature>
<dbReference type="InParanoid" id="A0A5Q0BBQ2"/>
<dbReference type="RefSeq" id="WP_153247352.1">
    <property type="nucleotide sequence ID" value="NZ_CP044205.1"/>
</dbReference>
<proteinExistence type="predicted"/>
<dbReference type="KEGG" id="mmob:F6R98_00995"/>
<organism evidence="2 3">
    <name type="scientific">Candidatus Methylospira mobilis</name>
    <dbReference type="NCBI Taxonomy" id="1808979"/>
    <lineage>
        <taxon>Bacteria</taxon>
        <taxon>Pseudomonadati</taxon>
        <taxon>Pseudomonadota</taxon>
        <taxon>Gammaproteobacteria</taxon>
        <taxon>Methylococcales</taxon>
        <taxon>Methylococcaceae</taxon>
        <taxon>Candidatus Methylospira</taxon>
    </lineage>
</organism>
<sequence>MTDSTLAGTSFATVKTFGAVGDGITDDTSAIGSAIIGSPGGVIFAPGTYLVSSNLTFNQGVGFLPSASIKVSSGVVITFNGAINAGVQQIFQLLGTARIVAASGYNSIGYAEWFGAVTSTGMDCLAAITACYTTFPLTQLQAGGYTLSGTLQLNVSGHKLAGYGRDWSTGAGSGTILVASHNGDVVLLGTNTFPGSINNMTQDLSIRDLEVARALQPVIASGCAGIRSSYNLYATIDNVRSAESMIGFIFVGTVSNRVDRCYASRTVAGSGLGTDSWKGFYVDGTSSLGAAGGNASIYLTNNSVGIGALTPGQMNPGFQGLVLDNQFSDTYVDRFESAGVPVGVAIYGDSGSTGSSFTNNDCFLDHLIIDQFLYQGVYITGMAYNGSITLSNSYFAPVNATGPNACVQIESNYGSVGIDGCQYVLDNSSGCIGLYVHNSTNVTSGSRNVILEPSAYGIYLNGVSDSRFSDRIKSIGNNAVAGVWITGTSTRCKFDCSMNGVAGKIGVGYETNDTGSFNEFNCSGINPYVLTGSSSANKLILNGTQITSVGPTLYGNVASGVMN</sequence>
<accession>A0A5Q0BBQ2</accession>
<evidence type="ECO:0000313" key="2">
    <source>
        <dbReference type="EMBL" id="QFY41373.1"/>
    </source>
</evidence>
<dbReference type="Gene3D" id="2.160.20.10">
    <property type="entry name" value="Single-stranded right-handed beta-helix, Pectin lyase-like"/>
    <property type="match status" value="1"/>
</dbReference>
<dbReference type="SUPFAM" id="SSF51126">
    <property type="entry name" value="Pectin lyase-like"/>
    <property type="match status" value="2"/>
</dbReference>
<evidence type="ECO:0000259" key="1">
    <source>
        <dbReference type="Pfam" id="PF12708"/>
    </source>
</evidence>
<dbReference type="Proteomes" id="UP000325755">
    <property type="component" value="Chromosome"/>
</dbReference>